<dbReference type="RefSeq" id="WP_135371295.1">
    <property type="nucleotide sequence ID" value="NZ_RKLY01000003.1"/>
</dbReference>
<dbReference type="InterPro" id="IPR000415">
    <property type="entry name" value="Nitroreductase-like"/>
</dbReference>
<dbReference type="PANTHER" id="PTHR43425">
    <property type="entry name" value="OXYGEN-INSENSITIVE NADPH NITROREDUCTASE"/>
    <property type="match status" value="1"/>
</dbReference>
<keyword evidence="5" id="KW-0521">NADP</keyword>
<evidence type="ECO:0000256" key="3">
    <source>
        <dbReference type="ARBA" id="ARBA00022643"/>
    </source>
</evidence>
<dbReference type="Proteomes" id="UP000298021">
    <property type="component" value="Unassembled WGS sequence"/>
</dbReference>
<keyword evidence="4 5" id="KW-0560">Oxidoreductase</keyword>
<keyword evidence="2 5" id="KW-0285">Flavoprotein</keyword>
<protein>
    <submittedName>
        <fullName evidence="7">Oxygen-insensitive NADPH nitroreductase</fullName>
        <ecNumber evidence="7">1.5.1.38</ecNumber>
    </submittedName>
</protein>
<dbReference type="InterPro" id="IPR016446">
    <property type="entry name" value="Flavin_OxRdtase_Frp"/>
</dbReference>
<dbReference type="OrthoDB" id="9775805at2"/>
<comment type="caution">
    <text evidence="7">The sequence shown here is derived from an EMBL/GenBank/DDBJ whole genome shotgun (WGS) entry which is preliminary data.</text>
</comment>
<name>A0A4Z0JPQ5_9LACO</name>
<evidence type="ECO:0000313" key="7">
    <source>
        <dbReference type="EMBL" id="TGD24921.1"/>
    </source>
</evidence>
<comment type="similarity">
    <text evidence="1 5">Belongs to the flavin oxidoreductase frp family.</text>
</comment>
<evidence type="ECO:0000259" key="6">
    <source>
        <dbReference type="Pfam" id="PF00881"/>
    </source>
</evidence>
<dbReference type="GO" id="GO:0052873">
    <property type="term" value="F:FMN reductase (NADPH) activity"/>
    <property type="evidence" value="ECO:0007669"/>
    <property type="project" value="UniProtKB-EC"/>
</dbReference>
<evidence type="ECO:0000256" key="1">
    <source>
        <dbReference type="ARBA" id="ARBA00008366"/>
    </source>
</evidence>
<reference evidence="7 8" key="1">
    <citation type="submission" date="2018-10" db="EMBL/GenBank/DDBJ databases">
        <title>Lactobacillus sp. R7 and Lactobacillus sp. R19 isolated from fermented mustard green product of Taiwan.</title>
        <authorList>
            <person name="Lin S.-T."/>
        </authorList>
    </citation>
    <scope>NUCLEOTIDE SEQUENCE [LARGE SCALE GENOMIC DNA]</scope>
    <source>
        <strain evidence="7 8">BCRC 81127</strain>
    </source>
</reference>
<dbReference type="PIRSF" id="PIRSF005426">
    <property type="entry name" value="Frp"/>
    <property type="match status" value="1"/>
</dbReference>
<dbReference type="SUPFAM" id="SSF55469">
    <property type="entry name" value="FMN-dependent nitroreductase-like"/>
    <property type="match status" value="1"/>
</dbReference>
<feature type="domain" description="Nitroreductase" evidence="6">
    <location>
        <begin position="10"/>
        <end position="163"/>
    </location>
</feature>
<keyword evidence="3 5" id="KW-0288">FMN</keyword>
<dbReference type="Gene3D" id="3.40.109.10">
    <property type="entry name" value="NADH Oxidase"/>
    <property type="match status" value="1"/>
</dbReference>
<dbReference type="CDD" id="cd02146">
    <property type="entry name" value="NfsA-like"/>
    <property type="match status" value="1"/>
</dbReference>
<dbReference type="EC" id="1.5.1.38" evidence="7"/>
<dbReference type="AlphaFoldDB" id="A0A4Z0JPQ5"/>
<evidence type="ECO:0000256" key="5">
    <source>
        <dbReference type="PIRNR" id="PIRNR005426"/>
    </source>
</evidence>
<evidence type="ECO:0000313" key="8">
    <source>
        <dbReference type="Proteomes" id="UP000298021"/>
    </source>
</evidence>
<gene>
    <name evidence="7" type="ORF">EGT49_02070</name>
</gene>
<keyword evidence="8" id="KW-1185">Reference proteome</keyword>
<proteinExistence type="inferred from homology"/>
<dbReference type="NCBIfam" id="NF008033">
    <property type="entry name" value="PRK10765.1"/>
    <property type="match status" value="1"/>
</dbReference>
<organism evidence="7 8">
    <name type="scientific">Companilactobacillus suantsaicola</name>
    <dbReference type="NCBI Taxonomy" id="2487723"/>
    <lineage>
        <taxon>Bacteria</taxon>
        <taxon>Bacillati</taxon>
        <taxon>Bacillota</taxon>
        <taxon>Bacilli</taxon>
        <taxon>Lactobacillales</taxon>
        <taxon>Lactobacillaceae</taxon>
        <taxon>Companilactobacillus</taxon>
    </lineage>
</organism>
<accession>A0A4Z0JPQ5</accession>
<dbReference type="InterPro" id="IPR029479">
    <property type="entry name" value="Nitroreductase"/>
</dbReference>
<evidence type="ECO:0000256" key="2">
    <source>
        <dbReference type="ARBA" id="ARBA00022630"/>
    </source>
</evidence>
<dbReference type="PANTHER" id="PTHR43425:SF3">
    <property type="entry name" value="NADPH-DEPENDENT OXIDOREDUCTASE"/>
    <property type="match status" value="1"/>
</dbReference>
<dbReference type="Pfam" id="PF00881">
    <property type="entry name" value="Nitroreductase"/>
    <property type="match status" value="1"/>
</dbReference>
<evidence type="ECO:0000256" key="4">
    <source>
        <dbReference type="ARBA" id="ARBA00023002"/>
    </source>
</evidence>
<sequence>MNPTIKKMTEHVSVRDFTKQKITAEQKQALTAAAQSGSTSEFVQAFSIIEITDQTLRNELADITISSPHVKKADTFYVFVADLNRQASILKAHNQDLDSLKNMESLIVSIVDTTIAAQNMAIAAESMDLGICYIGSLRNNIKRVAELLKLPELTLPIFGMTIGVPAVKNQPKPRLPKVNQVATNSYDNQKFTDLSDYDAVVHDYYAQRKTNASDTDWSKKNLAIFKQIRRPEVTSFLKEQGFTL</sequence>
<dbReference type="EMBL" id="RKLY01000003">
    <property type="protein sequence ID" value="TGD24921.1"/>
    <property type="molecule type" value="Genomic_DNA"/>
</dbReference>